<protein>
    <recommendedName>
        <fullName evidence="1">Transposase Tc1-like domain-containing protein</fullName>
    </recommendedName>
</protein>
<accession>A0A9P7C760</accession>
<sequence>MSAQISKDCTRPLIISEDETKEKIADLVGLNKSTVQNIKARIDDYGSPLPHRQIGRPLKINERTERHLKRIIREDPFASFKEINVELAKLDVFVNIETLRLYVDRLAFKSYRAAHKPRLTARHCKSRLCWAKEHLNWTKDQWRNVVWFDESCFCMECSKRVKGVFRKPRNMHQYFDQQVSSLVYKCHVASGEVFYLPREWSFLSYKWLCSMVKGNSPNKGFEYWPAQSSDLNSIEHVWNALERRIQSKRSSVKNLQQLNVALQKGCVRLDDEFADRLV</sequence>
<evidence type="ECO:0000259" key="1">
    <source>
        <dbReference type="Pfam" id="PF01498"/>
    </source>
</evidence>
<dbReference type="AlphaFoldDB" id="A0A9P7C760"/>
<evidence type="ECO:0000313" key="3">
    <source>
        <dbReference type="Proteomes" id="UP000717996"/>
    </source>
</evidence>
<dbReference type="Pfam" id="PF01498">
    <property type="entry name" value="HTH_Tnp_Tc3_2"/>
    <property type="match status" value="1"/>
</dbReference>
<dbReference type="Proteomes" id="UP000717996">
    <property type="component" value="Unassembled WGS sequence"/>
</dbReference>
<dbReference type="GO" id="GO:0006313">
    <property type="term" value="P:DNA transposition"/>
    <property type="evidence" value="ECO:0007669"/>
    <property type="project" value="InterPro"/>
</dbReference>
<reference evidence="2" key="1">
    <citation type="journal article" date="2020" name="Microb. Genom.">
        <title>Genetic diversity of clinical and environmental Mucorales isolates obtained from an investigation of mucormycosis cases among solid organ transplant recipients.</title>
        <authorList>
            <person name="Nguyen M.H."/>
            <person name="Kaul D."/>
            <person name="Muto C."/>
            <person name="Cheng S.J."/>
            <person name="Richter R.A."/>
            <person name="Bruno V.M."/>
            <person name="Liu G."/>
            <person name="Beyhan S."/>
            <person name="Sundermann A.J."/>
            <person name="Mounaud S."/>
            <person name="Pasculle A.W."/>
            <person name="Nierman W.C."/>
            <person name="Driscoll E."/>
            <person name="Cumbie R."/>
            <person name="Clancy C.J."/>
            <person name="Dupont C.L."/>
        </authorList>
    </citation>
    <scope>NUCLEOTIDE SEQUENCE</scope>
    <source>
        <strain evidence="2">GL16</strain>
    </source>
</reference>
<dbReference type="EMBL" id="JAANIT010001599">
    <property type="protein sequence ID" value="KAG1539524.1"/>
    <property type="molecule type" value="Genomic_DNA"/>
</dbReference>
<dbReference type="InterPro" id="IPR009057">
    <property type="entry name" value="Homeodomain-like_sf"/>
</dbReference>
<organism evidence="2 3">
    <name type="scientific">Rhizopus oryzae</name>
    <name type="common">Mucormycosis agent</name>
    <name type="synonym">Rhizopus arrhizus var. delemar</name>
    <dbReference type="NCBI Taxonomy" id="64495"/>
    <lineage>
        <taxon>Eukaryota</taxon>
        <taxon>Fungi</taxon>
        <taxon>Fungi incertae sedis</taxon>
        <taxon>Mucoromycota</taxon>
        <taxon>Mucoromycotina</taxon>
        <taxon>Mucoromycetes</taxon>
        <taxon>Mucorales</taxon>
        <taxon>Mucorineae</taxon>
        <taxon>Rhizopodaceae</taxon>
        <taxon>Rhizopus</taxon>
    </lineage>
</organism>
<dbReference type="SUPFAM" id="SSF46689">
    <property type="entry name" value="Homeodomain-like"/>
    <property type="match status" value="1"/>
</dbReference>
<proteinExistence type="predicted"/>
<comment type="caution">
    <text evidence="2">The sequence shown here is derived from an EMBL/GenBank/DDBJ whole genome shotgun (WGS) entry which is preliminary data.</text>
</comment>
<dbReference type="InterPro" id="IPR036397">
    <property type="entry name" value="RNaseH_sf"/>
</dbReference>
<name>A0A9P7C760_RHIOR</name>
<dbReference type="GO" id="GO:0015074">
    <property type="term" value="P:DNA integration"/>
    <property type="evidence" value="ECO:0007669"/>
    <property type="project" value="InterPro"/>
</dbReference>
<dbReference type="InterPro" id="IPR002492">
    <property type="entry name" value="Transposase_Tc1-like"/>
</dbReference>
<evidence type="ECO:0000313" key="2">
    <source>
        <dbReference type="EMBL" id="KAG1539524.1"/>
    </source>
</evidence>
<gene>
    <name evidence="2" type="ORF">G6F51_009088</name>
</gene>
<dbReference type="GO" id="GO:0003677">
    <property type="term" value="F:DNA binding"/>
    <property type="evidence" value="ECO:0007669"/>
    <property type="project" value="InterPro"/>
</dbReference>
<feature type="domain" description="Transposase Tc1-like" evidence="1">
    <location>
        <begin position="66"/>
        <end position="136"/>
    </location>
</feature>
<dbReference type="Gene3D" id="3.30.420.10">
    <property type="entry name" value="Ribonuclease H-like superfamily/Ribonuclease H"/>
    <property type="match status" value="2"/>
</dbReference>